<dbReference type="InterPro" id="IPR035979">
    <property type="entry name" value="RBD_domain_sf"/>
</dbReference>
<keyword evidence="2" id="KW-1185">Reference proteome</keyword>
<dbReference type="AlphaFoldDB" id="A0A238BNS1"/>
<protein>
    <recommendedName>
        <fullName evidence="3">RRM domain-containing protein</fullName>
    </recommendedName>
</protein>
<reference evidence="1 2" key="1">
    <citation type="submission" date="2015-12" db="EMBL/GenBank/DDBJ databases">
        <title>Draft genome of the nematode, Onchocerca flexuosa.</title>
        <authorList>
            <person name="Mitreva M."/>
        </authorList>
    </citation>
    <scope>NUCLEOTIDE SEQUENCE [LARGE SCALE GENOMIC DNA]</scope>
    <source>
        <strain evidence="1">Red Deer</strain>
    </source>
</reference>
<feature type="non-terminal residue" evidence="1">
    <location>
        <position position="1"/>
    </location>
</feature>
<name>A0A238BNS1_9BILA</name>
<dbReference type="SUPFAM" id="SSF54928">
    <property type="entry name" value="RNA-binding domain, RBD"/>
    <property type="match status" value="1"/>
</dbReference>
<sequence length="166" mass="18779">KFYCYCYYRASTKYSLRIGEKENHSANKVSFSMNNVTATVLRVLHDKNNEISQNINAKAIVEVFGYPSNFDEFEIANIFNNFRVIKVTKSVINGINGAVVEFANEFHAAQAAIECDQKSIDSKHSLSVMPIHPEVIKEVKLVLINEYFSCQSSLSLSELSLKRSDL</sequence>
<evidence type="ECO:0000313" key="2">
    <source>
        <dbReference type="Proteomes" id="UP000242913"/>
    </source>
</evidence>
<organism evidence="1 2">
    <name type="scientific">Onchocerca flexuosa</name>
    <dbReference type="NCBI Taxonomy" id="387005"/>
    <lineage>
        <taxon>Eukaryota</taxon>
        <taxon>Metazoa</taxon>
        <taxon>Ecdysozoa</taxon>
        <taxon>Nematoda</taxon>
        <taxon>Chromadorea</taxon>
        <taxon>Rhabditida</taxon>
        <taxon>Spirurina</taxon>
        <taxon>Spiruromorpha</taxon>
        <taxon>Filarioidea</taxon>
        <taxon>Onchocercidae</taxon>
        <taxon>Onchocerca</taxon>
    </lineage>
</organism>
<dbReference type="EMBL" id="KZ270148">
    <property type="protein sequence ID" value="OZC06295.1"/>
    <property type="molecule type" value="Genomic_DNA"/>
</dbReference>
<dbReference type="Proteomes" id="UP000242913">
    <property type="component" value="Unassembled WGS sequence"/>
</dbReference>
<accession>A0A238BNS1</accession>
<evidence type="ECO:0008006" key="3">
    <source>
        <dbReference type="Google" id="ProtNLM"/>
    </source>
</evidence>
<proteinExistence type="predicted"/>
<evidence type="ECO:0000313" key="1">
    <source>
        <dbReference type="EMBL" id="OZC06295.1"/>
    </source>
</evidence>
<dbReference type="GO" id="GO:0003676">
    <property type="term" value="F:nucleic acid binding"/>
    <property type="evidence" value="ECO:0007669"/>
    <property type="project" value="InterPro"/>
</dbReference>
<dbReference type="OrthoDB" id="5800150at2759"/>
<gene>
    <name evidence="1" type="ORF">X798_06718</name>
</gene>